<keyword evidence="3" id="KW-0813">Transport</keyword>
<feature type="transmembrane region" description="Helical" evidence="10">
    <location>
        <begin position="71"/>
        <end position="95"/>
    </location>
</feature>
<keyword evidence="7 10" id="KW-1133">Transmembrane helix</keyword>
<dbReference type="Gene3D" id="1.20.1280.290">
    <property type="match status" value="1"/>
</dbReference>
<evidence type="ECO:0000256" key="1">
    <source>
        <dbReference type="ARBA" id="ARBA00004127"/>
    </source>
</evidence>
<keyword evidence="4 11" id="KW-0762">Sugar transport</keyword>
<evidence type="ECO:0000313" key="11">
    <source>
        <dbReference type="EMBL" id="KAJ7977500.1"/>
    </source>
</evidence>
<dbReference type="PANTHER" id="PTHR10791:SF157">
    <property type="entry name" value="BIDIRECTIONAL SUGAR TRANSPORTER SWEET"/>
    <property type="match status" value="1"/>
</dbReference>
<gene>
    <name evidence="11" type="ORF">O6P43_007117</name>
</gene>
<evidence type="ECO:0000256" key="2">
    <source>
        <dbReference type="ARBA" id="ARBA00007809"/>
    </source>
</evidence>
<comment type="subcellular location">
    <subcellularLocation>
        <location evidence="1">Endomembrane system</location>
        <topology evidence="1">Multi-pass membrane protein</topology>
    </subcellularLocation>
</comment>
<keyword evidence="8 10" id="KW-0472">Membrane</keyword>
<evidence type="ECO:0000256" key="5">
    <source>
        <dbReference type="ARBA" id="ARBA00022692"/>
    </source>
</evidence>
<evidence type="ECO:0000256" key="3">
    <source>
        <dbReference type="ARBA" id="ARBA00022448"/>
    </source>
</evidence>
<evidence type="ECO:0000256" key="9">
    <source>
        <dbReference type="SAM" id="MobiDB-lite"/>
    </source>
</evidence>
<keyword evidence="6" id="KW-0677">Repeat</keyword>
<evidence type="ECO:0000256" key="4">
    <source>
        <dbReference type="ARBA" id="ARBA00022597"/>
    </source>
</evidence>
<organism evidence="11 12">
    <name type="scientific">Quillaja saponaria</name>
    <name type="common">Soap bark tree</name>
    <dbReference type="NCBI Taxonomy" id="32244"/>
    <lineage>
        <taxon>Eukaryota</taxon>
        <taxon>Viridiplantae</taxon>
        <taxon>Streptophyta</taxon>
        <taxon>Embryophyta</taxon>
        <taxon>Tracheophyta</taxon>
        <taxon>Spermatophyta</taxon>
        <taxon>Magnoliopsida</taxon>
        <taxon>eudicotyledons</taxon>
        <taxon>Gunneridae</taxon>
        <taxon>Pentapetalae</taxon>
        <taxon>rosids</taxon>
        <taxon>fabids</taxon>
        <taxon>Fabales</taxon>
        <taxon>Quillajaceae</taxon>
        <taxon>Quillaja</taxon>
    </lineage>
</organism>
<evidence type="ECO:0000313" key="12">
    <source>
        <dbReference type="Proteomes" id="UP001163823"/>
    </source>
</evidence>
<evidence type="ECO:0000256" key="10">
    <source>
        <dbReference type="SAM" id="Phobius"/>
    </source>
</evidence>
<evidence type="ECO:0000256" key="8">
    <source>
        <dbReference type="ARBA" id="ARBA00023136"/>
    </source>
</evidence>
<feature type="region of interest" description="Disordered" evidence="9">
    <location>
        <begin position="183"/>
        <end position="204"/>
    </location>
</feature>
<dbReference type="EMBL" id="JARAOO010000003">
    <property type="protein sequence ID" value="KAJ7977500.1"/>
    <property type="molecule type" value="Genomic_DNA"/>
</dbReference>
<accession>A0AAD7VJ68</accession>
<comment type="caution">
    <text evidence="11">The sequence shown here is derived from an EMBL/GenBank/DDBJ whole genome shotgun (WGS) entry which is preliminary data.</text>
</comment>
<dbReference type="InterPro" id="IPR047664">
    <property type="entry name" value="SWEET"/>
</dbReference>
<evidence type="ECO:0000256" key="6">
    <source>
        <dbReference type="ARBA" id="ARBA00022737"/>
    </source>
</evidence>
<keyword evidence="12" id="KW-1185">Reference proteome</keyword>
<keyword evidence="5 10" id="KW-0812">Transmembrane</keyword>
<dbReference type="AlphaFoldDB" id="A0AAD7VJ68"/>
<dbReference type="GO" id="GO:0012505">
    <property type="term" value="C:endomembrane system"/>
    <property type="evidence" value="ECO:0007669"/>
    <property type="project" value="UniProtKB-SubCell"/>
</dbReference>
<dbReference type="PANTHER" id="PTHR10791">
    <property type="entry name" value="RAG1-ACTIVATING PROTEIN 1"/>
    <property type="match status" value="1"/>
</dbReference>
<dbReference type="KEGG" id="qsa:O6P43_007117"/>
<reference evidence="11" key="1">
    <citation type="journal article" date="2023" name="Science">
        <title>Elucidation of the pathway for biosynthesis of saponin adjuvants from the soapbark tree.</title>
        <authorList>
            <person name="Reed J."/>
            <person name="Orme A."/>
            <person name="El-Demerdash A."/>
            <person name="Owen C."/>
            <person name="Martin L.B.B."/>
            <person name="Misra R.C."/>
            <person name="Kikuchi S."/>
            <person name="Rejzek M."/>
            <person name="Martin A.C."/>
            <person name="Harkess A."/>
            <person name="Leebens-Mack J."/>
            <person name="Louveau T."/>
            <person name="Stephenson M.J."/>
            <person name="Osbourn A."/>
        </authorList>
    </citation>
    <scope>NUCLEOTIDE SEQUENCE</scope>
    <source>
        <strain evidence="11">S10</strain>
    </source>
</reference>
<proteinExistence type="inferred from homology"/>
<feature type="transmembrane region" description="Helical" evidence="10">
    <location>
        <begin position="47"/>
        <end position="65"/>
    </location>
</feature>
<evidence type="ECO:0000256" key="7">
    <source>
        <dbReference type="ARBA" id="ARBA00022989"/>
    </source>
</evidence>
<sequence length="204" mass="22774">MATFSAHQLSLVFGILGNFVSVLVFLSPIPTFCRIYKRGSTEGFLSIPYSVALFSTMLMLYYAYLKGFDNAFLIITINSFGSVTETIYLTLYLIYAPWKARTPNIVGFALSSAQMGLYFYYKNGQKEEKPVLKEEEPNEEIRNEVKLMDGTIITIVLNDMISSSMEDSTLTQRDHQPENMTTMEGVTSTADDGIDGDGDGNNIV</sequence>
<dbReference type="GO" id="GO:0016020">
    <property type="term" value="C:membrane"/>
    <property type="evidence" value="ECO:0007669"/>
    <property type="project" value="InterPro"/>
</dbReference>
<dbReference type="GO" id="GO:0051119">
    <property type="term" value="F:sugar transmembrane transporter activity"/>
    <property type="evidence" value="ECO:0007669"/>
    <property type="project" value="InterPro"/>
</dbReference>
<dbReference type="Proteomes" id="UP001163823">
    <property type="component" value="Chromosome 3"/>
</dbReference>
<dbReference type="InterPro" id="IPR004316">
    <property type="entry name" value="SWEET_rpt"/>
</dbReference>
<name>A0AAD7VJ68_QUISA</name>
<dbReference type="Pfam" id="PF03083">
    <property type="entry name" value="MtN3_slv"/>
    <property type="match status" value="1"/>
</dbReference>
<dbReference type="FunFam" id="1.20.1280.290:FF:000001">
    <property type="entry name" value="Bidirectional sugar transporter SWEET"/>
    <property type="match status" value="1"/>
</dbReference>
<protein>
    <submittedName>
        <fullName evidence="11">Bidirectional sugar transporter SWEET</fullName>
    </submittedName>
</protein>
<comment type="similarity">
    <text evidence="2">Belongs to the SWEET sugar transporter family.</text>
</comment>
<feature type="transmembrane region" description="Helical" evidence="10">
    <location>
        <begin position="6"/>
        <end position="26"/>
    </location>
</feature>